<comment type="caution">
    <text evidence="2">The sequence shown here is derived from an EMBL/GenBank/DDBJ whole genome shotgun (WGS) entry which is preliminary data.</text>
</comment>
<name>A0A1R2CQB4_9CILI</name>
<organism evidence="2 3">
    <name type="scientific">Stentor coeruleus</name>
    <dbReference type="NCBI Taxonomy" id="5963"/>
    <lineage>
        <taxon>Eukaryota</taxon>
        <taxon>Sar</taxon>
        <taxon>Alveolata</taxon>
        <taxon>Ciliophora</taxon>
        <taxon>Postciliodesmatophora</taxon>
        <taxon>Heterotrichea</taxon>
        <taxon>Heterotrichida</taxon>
        <taxon>Stentoridae</taxon>
        <taxon>Stentor</taxon>
    </lineage>
</organism>
<proteinExistence type="predicted"/>
<sequence length="328" mass="38496">MDPYDYPNDELSPIETQSGKGIVSSITNEWKPNVLINQSVCASTWHEYYMEIPLDQSPENTDCKCSNLNLTMKCEFQEKYMKLLKKYYKDIAKLKDKIKDLRNEITLAYQENGKIRNDLFNLQQDYSLNIQNIQARHQQKLLRTKNDIESLVNSLKNEYDDKILALKSDYELELIKFQENNSEEKFIEFQKTLENEFQQKTAEEIQKITEKYEGQINRLRKEKSSQRVLENKRILEISTEKTSKPPEIDGKVEKYEKLIKELQQTIINQEKTIAEISSSLGATFKRKISFTPAQSNKILQVLQIHFSQYSSQIPLDSLLETLKPKLES</sequence>
<evidence type="ECO:0000313" key="2">
    <source>
        <dbReference type="EMBL" id="OMJ91160.1"/>
    </source>
</evidence>
<feature type="coiled-coil region" evidence="1">
    <location>
        <begin position="84"/>
        <end position="111"/>
    </location>
</feature>
<reference evidence="2 3" key="1">
    <citation type="submission" date="2016-11" db="EMBL/GenBank/DDBJ databases">
        <title>The macronuclear genome of Stentor coeruleus: a giant cell with tiny introns.</title>
        <authorList>
            <person name="Slabodnick M."/>
            <person name="Ruby J.G."/>
            <person name="Reiff S.B."/>
            <person name="Swart E.C."/>
            <person name="Gosai S."/>
            <person name="Prabakaran S."/>
            <person name="Witkowska E."/>
            <person name="Larue G.E."/>
            <person name="Fisher S."/>
            <person name="Freeman R.M."/>
            <person name="Gunawardena J."/>
            <person name="Chu W."/>
            <person name="Stover N.A."/>
            <person name="Gregory B.D."/>
            <person name="Nowacki M."/>
            <person name="Derisi J."/>
            <person name="Roy S.W."/>
            <person name="Marshall W.F."/>
            <person name="Sood P."/>
        </authorList>
    </citation>
    <scope>NUCLEOTIDE SEQUENCE [LARGE SCALE GENOMIC DNA]</scope>
    <source>
        <strain evidence="2">WM001</strain>
    </source>
</reference>
<evidence type="ECO:0000256" key="1">
    <source>
        <dbReference type="SAM" id="Coils"/>
    </source>
</evidence>
<dbReference type="AlphaFoldDB" id="A0A1R2CQB4"/>
<gene>
    <name evidence="2" type="ORF">SteCoe_6328</name>
</gene>
<evidence type="ECO:0000313" key="3">
    <source>
        <dbReference type="Proteomes" id="UP000187209"/>
    </source>
</evidence>
<dbReference type="EMBL" id="MPUH01000087">
    <property type="protein sequence ID" value="OMJ91160.1"/>
    <property type="molecule type" value="Genomic_DNA"/>
</dbReference>
<accession>A0A1R2CQB4</accession>
<keyword evidence="3" id="KW-1185">Reference proteome</keyword>
<feature type="coiled-coil region" evidence="1">
    <location>
        <begin position="252"/>
        <end position="279"/>
    </location>
</feature>
<protein>
    <submittedName>
        <fullName evidence="2">Uncharacterized protein</fullName>
    </submittedName>
</protein>
<keyword evidence="1" id="KW-0175">Coiled coil</keyword>
<dbReference type="Proteomes" id="UP000187209">
    <property type="component" value="Unassembled WGS sequence"/>
</dbReference>